<name>A0ABV8IE79_9ACTN</name>
<reference evidence="3" key="1">
    <citation type="journal article" date="2019" name="Int. J. Syst. Evol. Microbiol.">
        <title>The Global Catalogue of Microorganisms (GCM) 10K type strain sequencing project: providing services to taxonomists for standard genome sequencing and annotation.</title>
        <authorList>
            <consortium name="The Broad Institute Genomics Platform"/>
            <consortium name="The Broad Institute Genome Sequencing Center for Infectious Disease"/>
            <person name="Wu L."/>
            <person name="Ma J."/>
        </authorList>
    </citation>
    <scope>NUCLEOTIDE SEQUENCE [LARGE SCALE GENOMIC DNA]</scope>
    <source>
        <strain evidence="3">TBRC 4489</strain>
    </source>
</reference>
<sequence>MRNPLPEPGRLVTGNPTEGRRPVQEQRRQAIRALDESDRPRLYWHGTDAGGHVWLFETVIDDGGEYWPVRHAELGGDGLPRRYSWRHLEDEHGFLAEGPLFPDDFGLNRLTAEEFAVLWEALDR</sequence>
<evidence type="ECO:0000313" key="3">
    <source>
        <dbReference type="Proteomes" id="UP001595850"/>
    </source>
</evidence>
<evidence type="ECO:0000313" key="2">
    <source>
        <dbReference type="EMBL" id="MFC4062284.1"/>
    </source>
</evidence>
<feature type="compositionally biased region" description="Basic and acidic residues" evidence="1">
    <location>
        <begin position="18"/>
        <end position="27"/>
    </location>
</feature>
<dbReference type="Proteomes" id="UP001595850">
    <property type="component" value="Unassembled WGS sequence"/>
</dbReference>
<comment type="caution">
    <text evidence="2">The sequence shown here is derived from an EMBL/GenBank/DDBJ whole genome shotgun (WGS) entry which is preliminary data.</text>
</comment>
<accession>A0ABV8IE79</accession>
<proteinExistence type="predicted"/>
<organism evidence="2 3">
    <name type="scientific">Planomonospora corallina</name>
    <dbReference type="NCBI Taxonomy" id="1806052"/>
    <lineage>
        <taxon>Bacteria</taxon>
        <taxon>Bacillati</taxon>
        <taxon>Actinomycetota</taxon>
        <taxon>Actinomycetes</taxon>
        <taxon>Streptosporangiales</taxon>
        <taxon>Streptosporangiaceae</taxon>
        <taxon>Planomonospora</taxon>
    </lineage>
</organism>
<evidence type="ECO:0000256" key="1">
    <source>
        <dbReference type="SAM" id="MobiDB-lite"/>
    </source>
</evidence>
<dbReference type="EMBL" id="JBHSBM010000042">
    <property type="protein sequence ID" value="MFC4062284.1"/>
    <property type="molecule type" value="Genomic_DNA"/>
</dbReference>
<dbReference type="RefSeq" id="WP_377293264.1">
    <property type="nucleotide sequence ID" value="NZ_JBHSBM010000042.1"/>
</dbReference>
<feature type="region of interest" description="Disordered" evidence="1">
    <location>
        <begin position="1"/>
        <end position="27"/>
    </location>
</feature>
<gene>
    <name evidence="2" type="ORF">ACFOWE_28615</name>
</gene>
<protein>
    <submittedName>
        <fullName evidence="2">Uncharacterized protein</fullName>
    </submittedName>
</protein>
<keyword evidence="3" id="KW-1185">Reference proteome</keyword>